<organism evidence="1 2">
    <name type="scientific">Rhodovarius crocodyli</name>
    <dbReference type="NCBI Taxonomy" id="1979269"/>
    <lineage>
        <taxon>Bacteria</taxon>
        <taxon>Pseudomonadati</taxon>
        <taxon>Pseudomonadota</taxon>
        <taxon>Alphaproteobacteria</taxon>
        <taxon>Acetobacterales</taxon>
        <taxon>Roseomonadaceae</taxon>
        <taxon>Rhodovarius</taxon>
    </lineage>
</organism>
<dbReference type="SUPFAM" id="SSF53448">
    <property type="entry name" value="Nucleotide-diphospho-sugar transferases"/>
    <property type="match status" value="1"/>
</dbReference>
<keyword evidence="2" id="KW-1185">Reference proteome</keyword>
<dbReference type="NCBIfam" id="TIGR04282">
    <property type="entry name" value="glyco_like_cofC"/>
    <property type="match status" value="1"/>
</dbReference>
<dbReference type="PANTHER" id="PTHR36529">
    <property type="entry name" value="SLL1095 PROTEIN"/>
    <property type="match status" value="1"/>
</dbReference>
<keyword evidence="1" id="KW-0808">Transferase</keyword>
<dbReference type="OrthoDB" id="9798250at2"/>
<dbReference type="InterPro" id="IPR029044">
    <property type="entry name" value="Nucleotide-diphossugar_trans"/>
</dbReference>
<proteinExistence type="predicted"/>
<dbReference type="InterPro" id="IPR018641">
    <property type="entry name" value="Trfase_1_rSAM/seldom-assoc"/>
</dbReference>
<name>A0A437M3L4_9PROT</name>
<dbReference type="GO" id="GO:0016740">
    <property type="term" value="F:transferase activity"/>
    <property type="evidence" value="ECO:0007669"/>
    <property type="project" value="UniProtKB-KW"/>
</dbReference>
<evidence type="ECO:0000313" key="2">
    <source>
        <dbReference type="Proteomes" id="UP000282957"/>
    </source>
</evidence>
<gene>
    <name evidence="1" type="ORF">EOD42_18110</name>
</gene>
<protein>
    <submittedName>
        <fullName evidence="1">Glycosyltransferase</fullName>
    </submittedName>
</protein>
<dbReference type="RefSeq" id="WP_127788987.1">
    <property type="nucleotide sequence ID" value="NZ_SACL01000007.1"/>
</dbReference>
<sequence>MNARPPHAGSIAVAIICKTPMAGRSKTRLSPPLRPEECAAISACFIRDLAVTIDGLSGEGVRGYAAYTPAGSEPALRPLLPESFGLVLQGEGDLGDRLLKAAEDLLALGHAGVILVNSDSPTLPPAILRDAVAAVRRGGNVTLGPASDGGYTLIGLSATHPRLFAEIPWSTEVVCRLSRDRAAEIGMPVVLVDPWYDIDDAHSYAVLEAELRGTPPAFAVPGRPLQDAPATRDFVARRAAARPMPQVV</sequence>
<dbReference type="AlphaFoldDB" id="A0A437M3L4"/>
<evidence type="ECO:0000313" key="1">
    <source>
        <dbReference type="EMBL" id="RVT92133.1"/>
    </source>
</evidence>
<dbReference type="PANTHER" id="PTHR36529:SF1">
    <property type="entry name" value="GLYCOSYLTRANSFERASE"/>
    <property type="match status" value="1"/>
</dbReference>
<dbReference type="Proteomes" id="UP000282957">
    <property type="component" value="Unassembled WGS sequence"/>
</dbReference>
<dbReference type="EMBL" id="SACL01000007">
    <property type="protein sequence ID" value="RVT92133.1"/>
    <property type="molecule type" value="Genomic_DNA"/>
</dbReference>
<comment type="caution">
    <text evidence="1">The sequence shown here is derived from an EMBL/GenBank/DDBJ whole genome shotgun (WGS) entry which is preliminary data.</text>
</comment>
<reference evidence="1 2" key="1">
    <citation type="submission" date="2019-01" db="EMBL/GenBank/DDBJ databases">
        <authorList>
            <person name="Chen W.-M."/>
        </authorList>
    </citation>
    <scope>NUCLEOTIDE SEQUENCE [LARGE SCALE GENOMIC DNA]</scope>
    <source>
        <strain evidence="1 2">CCP-6</strain>
    </source>
</reference>
<dbReference type="Gene3D" id="3.90.550.10">
    <property type="entry name" value="Spore Coat Polysaccharide Biosynthesis Protein SpsA, Chain A"/>
    <property type="match status" value="1"/>
</dbReference>
<accession>A0A437M3L4</accession>
<dbReference type="Pfam" id="PF09837">
    <property type="entry name" value="DUF2064"/>
    <property type="match status" value="1"/>
</dbReference>